<evidence type="ECO:0000313" key="3">
    <source>
        <dbReference type="Proteomes" id="UP000774000"/>
    </source>
</evidence>
<comment type="caution">
    <text evidence="2">The sequence shown here is derived from an EMBL/GenBank/DDBJ whole genome shotgun (WGS) entry which is preliminary data.</text>
</comment>
<evidence type="ECO:0000259" key="1">
    <source>
        <dbReference type="PROSITE" id="PS50943"/>
    </source>
</evidence>
<proteinExistence type="predicted"/>
<dbReference type="InterPro" id="IPR010982">
    <property type="entry name" value="Lambda_DNA-bd_dom_sf"/>
</dbReference>
<dbReference type="InterPro" id="IPR001387">
    <property type="entry name" value="Cro/C1-type_HTH"/>
</dbReference>
<dbReference type="Gene3D" id="1.10.260.40">
    <property type="entry name" value="lambda repressor-like DNA-binding domains"/>
    <property type="match status" value="1"/>
</dbReference>
<dbReference type="PROSITE" id="PS50943">
    <property type="entry name" value="HTH_CROC1"/>
    <property type="match status" value="1"/>
</dbReference>
<dbReference type="CDD" id="cd00093">
    <property type="entry name" value="HTH_XRE"/>
    <property type="match status" value="1"/>
</dbReference>
<feature type="domain" description="HTH cro/C1-type" evidence="1">
    <location>
        <begin position="87"/>
        <end position="129"/>
    </location>
</feature>
<protein>
    <submittedName>
        <fullName evidence="2">Transcriptional regulator with XRE-family HTH domain</fullName>
    </submittedName>
</protein>
<dbReference type="Proteomes" id="UP000774000">
    <property type="component" value="Unassembled WGS sequence"/>
</dbReference>
<dbReference type="SUPFAM" id="SSF47413">
    <property type="entry name" value="lambda repressor-like DNA-binding domains"/>
    <property type="match status" value="1"/>
</dbReference>
<gene>
    <name evidence="2" type="ORF">JOC47_001698</name>
</gene>
<organism evidence="2 3">
    <name type="scientific">Halanaerobacter jeridensis</name>
    <dbReference type="NCBI Taxonomy" id="706427"/>
    <lineage>
        <taxon>Bacteria</taxon>
        <taxon>Bacillati</taxon>
        <taxon>Bacillota</taxon>
        <taxon>Clostridia</taxon>
        <taxon>Halanaerobiales</taxon>
        <taxon>Halobacteroidaceae</taxon>
        <taxon>Halanaerobacter</taxon>
    </lineage>
</organism>
<dbReference type="AlphaFoldDB" id="A0A938XWD0"/>
<dbReference type="RefSeq" id="WP_204701621.1">
    <property type="nucleotide sequence ID" value="NZ_JAFBDQ010000007.1"/>
</dbReference>
<evidence type="ECO:0000313" key="2">
    <source>
        <dbReference type="EMBL" id="MBM7556847.1"/>
    </source>
</evidence>
<sequence>MSDNNLKKYLTGDFSVEEIAEKTGLEEEEVKSKAEEMGLDVEYADFKKEHGITKEDYSVRRFRTPQKWDVKNRLMFGLMLVEDTKVSELAEMIGVTSRSIERWVFEGAKPSIKNQEKLAEALKVPQEQLFTDWAYDVVNEDRLNNN</sequence>
<name>A0A938XWD0_9FIRM</name>
<dbReference type="EMBL" id="JAFBDQ010000007">
    <property type="protein sequence ID" value="MBM7556847.1"/>
    <property type="molecule type" value="Genomic_DNA"/>
</dbReference>
<reference evidence="2" key="1">
    <citation type="submission" date="2021-01" db="EMBL/GenBank/DDBJ databases">
        <title>Genomic Encyclopedia of Type Strains, Phase IV (KMG-IV): sequencing the most valuable type-strain genomes for metagenomic binning, comparative biology and taxonomic classification.</title>
        <authorList>
            <person name="Goeker M."/>
        </authorList>
    </citation>
    <scope>NUCLEOTIDE SEQUENCE</scope>
    <source>
        <strain evidence="2">DSM 23230</strain>
    </source>
</reference>
<keyword evidence="3" id="KW-1185">Reference proteome</keyword>
<accession>A0A938XWD0</accession>
<dbReference type="GO" id="GO:0003677">
    <property type="term" value="F:DNA binding"/>
    <property type="evidence" value="ECO:0007669"/>
    <property type="project" value="InterPro"/>
</dbReference>